<proteinExistence type="predicted"/>
<reference evidence="2 3" key="1">
    <citation type="submission" date="2024-02" db="EMBL/GenBank/DDBJ databases">
        <authorList>
            <person name="Vignale AGUSTIN F."/>
            <person name="Sosa J E."/>
            <person name="Modenutti C."/>
        </authorList>
    </citation>
    <scope>NUCLEOTIDE SEQUENCE [LARGE SCALE GENOMIC DNA]</scope>
</reference>
<keyword evidence="3" id="KW-1185">Reference proteome</keyword>
<dbReference type="EMBL" id="CAUOFW020001825">
    <property type="protein sequence ID" value="CAK9149006.1"/>
    <property type="molecule type" value="Genomic_DNA"/>
</dbReference>
<gene>
    <name evidence="2" type="ORF">ILEXP_LOCUS17001</name>
</gene>
<dbReference type="AlphaFoldDB" id="A0ABC8RY89"/>
<dbReference type="Proteomes" id="UP001642360">
    <property type="component" value="Unassembled WGS sequence"/>
</dbReference>
<accession>A0ABC8RY89</accession>
<comment type="caution">
    <text evidence="2">The sequence shown here is derived from an EMBL/GenBank/DDBJ whole genome shotgun (WGS) entry which is preliminary data.</text>
</comment>
<evidence type="ECO:0008006" key="4">
    <source>
        <dbReference type="Google" id="ProtNLM"/>
    </source>
</evidence>
<name>A0ABC8RY89_9AQUA</name>
<keyword evidence="1" id="KW-0732">Signal</keyword>
<feature type="chain" id="PRO_5044782442" description="Secreted protein" evidence="1">
    <location>
        <begin position="32"/>
        <end position="88"/>
    </location>
</feature>
<protein>
    <recommendedName>
        <fullName evidence="4">Secreted protein</fullName>
    </recommendedName>
</protein>
<sequence length="88" mass="9868">MSANTHSPVLAHAPDLLLLFLRLCFLSPSYSLSLSLTILDQSAKRHSLLWLQRYRPSDAIKASGCVRICGAFFGLKKRWGQVNWPHCG</sequence>
<evidence type="ECO:0000256" key="1">
    <source>
        <dbReference type="SAM" id="SignalP"/>
    </source>
</evidence>
<evidence type="ECO:0000313" key="3">
    <source>
        <dbReference type="Proteomes" id="UP001642360"/>
    </source>
</evidence>
<organism evidence="2 3">
    <name type="scientific">Ilex paraguariensis</name>
    <name type="common">yerba mate</name>
    <dbReference type="NCBI Taxonomy" id="185542"/>
    <lineage>
        <taxon>Eukaryota</taxon>
        <taxon>Viridiplantae</taxon>
        <taxon>Streptophyta</taxon>
        <taxon>Embryophyta</taxon>
        <taxon>Tracheophyta</taxon>
        <taxon>Spermatophyta</taxon>
        <taxon>Magnoliopsida</taxon>
        <taxon>eudicotyledons</taxon>
        <taxon>Gunneridae</taxon>
        <taxon>Pentapetalae</taxon>
        <taxon>asterids</taxon>
        <taxon>campanulids</taxon>
        <taxon>Aquifoliales</taxon>
        <taxon>Aquifoliaceae</taxon>
        <taxon>Ilex</taxon>
    </lineage>
</organism>
<evidence type="ECO:0000313" key="2">
    <source>
        <dbReference type="EMBL" id="CAK9149006.1"/>
    </source>
</evidence>
<feature type="signal peptide" evidence="1">
    <location>
        <begin position="1"/>
        <end position="31"/>
    </location>
</feature>